<protein>
    <submittedName>
        <fullName evidence="4">Outer membrane protein assembly factor BamB, contains PQQ-like beta-propeller repeat</fullName>
    </submittedName>
</protein>
<dbReference type="PANTHER" id="PTHR34512">
    <property type="entry name" value="CELL SURFACE PROTEIN"/>
    <property type="match status" value="1"/>
</dbReference>
<name>A0A1C6VG53_9ACTN</name>
<evidence type="ECO:0000313" key="5">
    <source>
        <dbReference type="Proteomes" id="UP000198605"/>
    </source>
</evidence>
<organism evidence="4 5">
    <name type="scientific">Micromonospora chersina</name>
    <dbReference type="NCBI Taxonomy" id="47854"/>
    <lineage>
        <taxon>Bacteria</taxon>
        <taxon>Bacillati</taxon>
        <taxon>Actinomycetota</taxon>
        <taxon>Actinomycetes</taxon>
        <taxon>Micromonosporales</taxon>
        <taxon>Micromonosporaceae</taxon>
        <taxon>Micromonospora</taxon>
    </lineage>
</organism>
<dbReference type="InterPro" id="IPR018391">
    <property type="entry name" value="PQQ_b-propeller_rpt"/>
</dbReference>
<keyword evidence="2" id="KW-1133">Transmembrane helix</keyword>
<accession>A0A1C6VG53</accession>
<evidence type="ECO:0000256" key="1">
    <source>
        <dbReference type="SAM" id="MobiDB-lite"/>
    </source>
</evidence>
<keyword evidence="2" id="KW-0472">Membrane</keyword>
<feature type="transmembrane region" description="Helical" evidence="2">
    <location>
        <begin position="68"/>
        <end position="90"/>
    </location>
</feature>
<feature type="region of interest" description="Disordered" evidence="1">
    <location>
        <begin position="331"/>
        <end position="351"/>
    </location>
</feature>
<dbReference type="AlphaFoldDB" id="A0A1C6VG53"/>
<feature type="compositionally biased region" description="Pro residues" evidence="1">
    <location>
        <begin position="7"/>
        <end position="31"/>
    </location>
</feature>
<dbReference type="RefSeq" id="WP_091316208.1">
    <property type="nucleotide sequence ID" value="NZ_FMIB01000002.1"/>
</dbReference>
<feature type="domain" description="Pyrrolo-quinoline quinone repeat" evidence="3">
    <location>
        <begin position="190"/>
        <end position="411"/>
    </location>
</feature>
<evidence type="ECO:0000259" key="3">
    <source>
        <dbReference type="Pfam" id="PF13360"/>
    </source>
</evidence>
<dbReference type="OrthoDB" id="3450622at2"/>
<gene>
    <name evidence="4" type="ORF">GA0070603_3948</name>
</gene>
<dbReference type="Proteomes" id="UP000198605">
    <property type="component" value="Unassembled WGS sequence"/>
</dbReference>
<dbReference type="PANTHER" id="PTHR34512:SF30">
    <property type="entry name" value="OUTER MEMBRANE PROTEIN ASSEMBLY FACTOR BAMB"/>
    <property type="match status" value="1"/>
</dbReference>
<keyword evidence="5" id="KW-1185">Reference proteome</keyword>
<feature type="compositionally biased region" description="Low complexity" evidence="1">
    <location>
        <begin position="32"/>
        <end position="44"/>
    </location>
</feature>
<dbReference type="EMBL" id="FMIB01000002">
    <property type="protein sequence ID" value="SCL65313.1"/>
    <property type="molecule type" value="Genomic_DNA"/>
</dbReference>
<dbReference type="InterPro" id="IPR015943">
    <property type="entry name" value="WD40/YVTN_repeat-like_dom_sf"/>
</dbReference>
<sequence length="500" mass="52639">MTNPQSPWQPQPGAQVPPPVQGGHPGWPPAPQAGQPAYPVAGQPAYPPQGWPGAAPQPPAARKRRGRLALLIAGGLVAVLAVGAGTAWGVSRLVSGGSGDDGELATAWVLDFPERQDTGLTTYDQQDMFGAWLAGDTVVRAQGDGLLAYRLSDGGQAWGAPAPEGTSLCVAAQAVTEGRGAVAAGSDRSCDTVAGFDLASGKLTWQAKFPAPAREGRDALAAPDLSVAGQQVIVRSGDTMIGFSLADGKQLWRTTGEKLLPGRGCGFKDMRAAADLVVVTYGCSIGGEVDGVDPATGKVRWRQRLPETKVTDGVLSVRPLISLPGLGHESYTVRDPRTGRQTGSFTDPVDGTELWDVPPNRSNAIDGPAVYQFLADDDTLYYPTFPKNVPNSGRSANQIIAIDLATGKRRWVSSGHSASKVELIRRDEQGLLAWETGDRRKLPPRLVRIDPATGTVSPVAKGPLSAGFEGEEAKVMERDGVVVIVPWKHVVADRAITVLR</sequence>
<dbReference type="SMART" id="SM00564">
    <property type="entry name" value="PQQ"/>
    <property type="match status" value="4"/>
</dbReference>
<dbReference type="GeneID" id="43280578"/>
<dbReference type="STRING" id="47854.GA0070603_3948"/>
<dbReference type="InterPro" id="IPR011047">
    <property type="entry name" value="Quinoprotein_ADH-like_sf"/>
</dbReference>
<dbReference type="Gene3D" id="2.130.10.10">
    <property type="entry name" value="YVTN repeat-like/Quinoprotein amine dehydrogenase"/>
    <property type="match status" value="2"/>
</dbReference>
<evidence type="ECO:0000313" key="4">
    <source>
        <dbReference type="EMBL" id="SCL65313.1"/>
    </source>
</evidence>
<proteinExistence type="predicted"/>
<feature type="region of interest" description="Disordered" evidence="1">
    <location>
        <begin position="1"/>
        <end position="60"/>
    </location>
</feature>
<feature type="compositionally biased region" description="Pro residues" evidence="1">
    <location>
        <begin position="45"/>
        <end position="59"/>
    </location>
</feature>
<dbReference type="SUPFAM" id="SSF50998">
    <property type="entry name" value="Quinoprotein alcohol dehydrogenase-like"/>
    <property type="match status" value="1"/>
</dbReference>
<evidence type="ECO:0000256" key="2">
    <source>
        <dbReference type="SAM" id="Phobius"/>
    </source>
</evidence>
<keyword evidence="2" id="KW-0812">Transmembrane</keyword>
<dbReference type="Pfam" id="PF13360">
    <property type="entry name" value="PQQ_2"/>
    <property type="match status" value="1"/>
</dbReference>
<reference evidence="5" key="1">
    <citation type="submission" date="2016-06" db="EMBL/GenBank/DDBJ databases">
        <authorList>
            <person name="Varghese N."/>
            <person name="Submissions Spin"/>
        </authorList>
    </citation>
    <scope>NUCLEOTIDE SEQUENCE [LARGE SCALE GENOMIC DNA]</scope>
    <source>
        <strain evidence="5">DSM 44151</strain>
    </source>
</reference>
<dbReference type="InterPro" id="IPR002372">
    <property type="entry name" value="PQQ_rpt_dom"/>
</dbReference>